<feature type="compositionally biased region" description="Basic residues" evidence="1">
    <location>
        <begin position="1"/>
        <end position="11"/>
    </location>
</feature>
<comment type="caution">
    <text evidence="2">The sequence shown here is derived from an EMBL/GenBank/DDBJ whole genome shotgun (WGS) entry which is preliminary data.</text>
</comment>
<organism evidence="2 3">
    <name type="scientific">Anisodus acutangulus</name>
    <dbReference type="NCBI Taxonomy" id="402998"/>
    <lineage>
        <taxon>Eukaryota</taxon>
        <taxon>Viridiplantae</taxon>
        <taxon>Streptophyta</taxon>
        <taxon>Embryophyta</taxon>
        <taxon>Tracheophyta</taxon>
        <taxon>Spermatophyta</taxon>
        <taxon>Magnoliopsida</taxon>
        <taxon>eudicotyledons</taxon>
        <taxon>Gunneridae</taxon>
        <taxon>Pentapetalae</taxon>
        <taxon>asterids</taxon>
        <taxon>lamiids</taxon>
        <taxon>Solanales</taxon>
        <taxon>Solanaceae</taxon>
        <taxon>Solanoideae</taxon>
        <taxon>Hyoscyameae</taxon>
        <taxon>Anisodus</taxon>
    </lineage>
</organism>
<protein>
    <submittedName>
        <fullName evidence="2">Uncharacterized protein</fullName>
    </submittedName>
</protein>
<gene>
    <name evidence="2" type="ORF">K7X08_000368</name>
</gene>
<reference evidence="3" key="1">
    <citation type="journal article" date="2023" name="Proc. Natl. Acad. Sci. U.S.A.">
        <title>Genomic and structural basis for evolution of tropane alkaloid biosynthesis.</title>
        <authorList>
            <person name="Wanga Y.-J."/>
            <person name="Taina T."/>
            <person name="Yua J.-Y."/>
            <person name="Lia J."/>
            <person name="Xua B."/>
            <person name="Chenc J."/>
            <person name="D'Auriad J.C."/>
            <person name="Huanga J.-P."/>
            <person name="Huanga S.-X."/>
        </authorList>
    </citation>
    <scope>NUCLEOTIDE SEQUENCE [LARGE SCALE GENOMIC DNA]</scope>
    <source>
        <strain evidence="3">cv. KIB-2019</strain>
    </source>
</reference>
<dbReference type="EMBL" id="JAJAGQ010000010">
    <property type="protein sequence ID" value="KAJ8550998.1"/>
    <property type="molecule type" value="Genomic_DNA"/>
</dbReference>
<evidence type="ECO:0000256" key="1">
    <source>
        <dbReference type="SAM" id="MobiDB-lite"/>
    </source>
</evidence>
<feature type="region of interest" description="Disordered" evidence="1">
    <location>
        <begin position="1"/>
        <end position="68"/>
    </location>
</feature>
<evidence type="ECO:0000313" key="3">
    <source>
        <dbReference type="Proteomes" id="UP001152561"/>
    </source>
</evidence>
<evidence type="ECO:0000313" key="2">
    <source>
        <dbReference type="EMBL" id="KAJ8550998.1"/>
    </source>
</evidence>
<dbReference type="Proteomes" id="UP001152561">
    <property type="component" value="Unassembled WGS sequence"/>
</dbReference>
<proteinExistence type="predicted"/>
<keyword evidence="3" id="KW-1185">Reference proteome</keyword>
<feature type="compositionally biased region" description="Basic and acidic residues" evidence="1">
    <location>
        <begin position="20"/>
        <end position="68"/>
    </location>
</feature>
<feature type="region of interest" description="Disordered" evidence="1">
    <location>
        <begin position="109"/>
        <end position="134"/>
    </location>
</feature>
<sequence length="274" mass="29891">MTRLRLNKKMKNLMTGMSDNKIEESDGGADHKNDGAKEGDEADVGEKYGDELNVGEENKADGEKDGDKVVAFEEDNIDGFEEDNVEVDLVEYDKADGERGGDGVIAVEEENADGENEAEKSDEGAGDQNEGEKDQVTTIEISLVVSFASMLINKFLLRLMQTEVHHFLVPTHQETYQPFMRDFVPLGQDFSDKRIDRLRKEMEWETSITMAEAARGVGDVLCGGSGDGVGPSGSVDVEGVSTGGVGTSRHTFGCNYCVHESPTLNKVLKEVTNI</sequence>
<accession>A0A9Q1M478</accession>
<dbReference type="AlphaFoldDB" id="A0A9Q1M478"/>
<name>A0A9Q1M478_9SOLA</name>